<gene>
    <name evidence="2" type="ORF">BDV95DRAFT_612242</name>
</gene>
<dbReference type="SUPFAM" id="SSF81383">
    <property type="entry name" value="F-box domain"/>
    <property type="match status" value="1"/>
</dbReference>
<organism evidence="2 3">
    <name type="scientific">Massariosphaeria phaeospora</name>
    <dbReference type="NCBI Taxonomy" id="100035"/>
    <lineage>
        <taxon>Eukaryota</taxon>
        <taxon>Fungi</taxon>
        <taxon>Dikarya</taxon>
        <taxon>Ascomycota</taxon>
        <taxon>Pezizomycotina</taxon>
        <taxon>Dothideomycetes</taxon>
        <taxon>Pleosporomycetidae</taxon>
        <taxon>Pleosporales</taxon>
        <taxon>Pleosporales incertae sedis</taxon>
        <taxon>Massariosphaeria</taxon>
    </lineage>
</organism>
<accession>A0A7C8HZA4</accession>
<dbReference type="InterPro" id="IPR001810">
    <property type="entry name" value="F-box_dom"/>
</dbReference>
<reference evidence="2 3" key="1">
    <citation type="submission" date="2020-01" db="EMBL/GenBank/DDBJ databases">
        <authorList>
            <consortium name="DOE Joint Genome Institute"/>
            <person name="Haridas S."/>
            <person name="Albert R."/>
            <person name="Binder M."/>
            <person name="Bloem J."/>
            <person name="Labutti K."/>
            <person name="Salamov A."/>
            <person name="Andreopoulos B."/>
            <person name="Baker S.E."/>
            <person name="Barry K."/>
            <person name="Bills G."/>
            <person name="Bluhm B.H."/>
            <person name="Cannon C."/>
            <person name="Castanera R."/>
            <person name="Culley D.E."/>
            <person name="Daum C."/>
            <person name="Ezra D."/>
            <person name="Gonzalez J.B."/>
            <person name="Henrissat B."/>
            <person name="Kuo A."/>
            <person name="Liang C."/>
            <person name="Lipzen A."/>
            <person name="Lutzoni F."/>
            <person name="Magnuson J."/>
            <person name="Mondo S."/>
            <person name="Nolan M."/>
            <person name="Ohm R."/>
            <person name="Pangilinan J."/>
            <person name="Park H.-J.H."/>
            <person name="Ramirez L."/>
            <person name="Alfaro M."/>
            <person name="Sun H."/>
            <person name="Tritt A."/>
            <person name="Yoshinaga Y."/>
            <person name="Zwiers L.-H.L."/>
            <person name="Turgeon B.G."/>
            <person name="Goodwin S.B."/>
            <person name="Spatafora J.W."/>
            <person name="Crous P.W."/>
            <person name="Grigoriev I.V."/>
        </authorList>
    </citation>
    <scope>NUCLEOTIDE SEQUENCE [LARGE SCALE GENOMIC DNA]</scope>
    <source>
        <strain evidence="2 3">CBS 611.86</strain>
    </source>
</reference>
<dbReference type="PROSITE" id="PS50181">
    <property type="entry name" value="FBOX"/>
    <property type="match status" value="1"/>
</dbReference>
<evidence type="ECO:0000313" key="2">
    <source>
        <dbReference type="EMBL" id="KAF2866008.1"/>
    </source>
</evidence>
<name>A0A7C8HZA4_9PLEO</name>
<comment type="caution">
    <text evidence="2">The sequence shown here is derived from an EMBL/GenBank/DDBJ whole genome shotgun (WGS) entry which is preliminary data.</text>
</comment>
<keyword evidence="3" id="KW-1185">Reference proteome</keyword>
<evidence type="ECO:0000313" key="3">
    <source>
        <dbReference type="Proteomes" id="UP000481861"/>
    </source>
</evidence>
<dbReference type="AlphaFoldDB" id="A0A7C8HZA4"/>
<proteinExistence type="predicted"/>
<evidence type="ECO:0000259" key="1">
    <source>
        <dbReference type="PROSITE" id="PS50181"/>
    </source>
</evidence>
<dbReference type="InterPro" id="IPR036047">
    <property type="entry name" value="F-box-like_dom_sf"/>
</dbReference>
<sequence length="586" mass="65223">MSLFVLPAELVREILHTLDPQSFYMCLQTSSVFREHALSSKKLLLEQISRLPGSPGGVDGANHIKILLQRFGLRAAQHLQTGVEWMADMHVWRPVKMVDMKRSCIVNRDGPTPSRHSCDYANPLLFVEVVADATVNVYNLEPDHGGYQPQLKHVISPRSLPDHFSTEEDYEVLGIASDMSLIGGPTLLAVLYKERRLPTRQLIMFRLDNDFGPVVVETFVMDRPDEVVDIVVTGLLPILLFRRIVENYGVSYHCVSYKNESDEMAPEKRKIIEEEAIPTAMLEPNERIASLSIHEDNSIHLYPSTLPFPMATFDSVPGPGIPPERRRTSLPLLDVFSSVPIGRPLSLFHRHQVQSDDFNDGEPTCIDTVLRLMIARGDPSNLDPVPSRTGAFLLKSIHYHALCEPFDLNTVYPPSSHIFVAELVNLPGDLHNLSTLGLKVAVSASAHRIAIASWKTVKVWSLDPDAFLDQDYSLRGGEGVPGDYSYIHGCGWQFYASAHKETFIENGCVLLQPVELPSAGVVYGLEFRNESELWGWCEQGLCRWRFGVTATGKRGTEGLGGSLKAAEGARTSPLRGRGLLGKRKAE</sequence>
<dbReference type="EMBL" id="JAADJZ010000030">
    <property type="protein sequence ID" value="KAF2866008.1"/>
    <property type="molecule type" value="Genomic_DNA"/>
</dbReference>
<feature type="domain" description="F-box" evidence="1">
    <location>
        <begin position="1"/>
        <end position="48"/>
    </location>
</feature>
<dbReference type="Proteomes" id="UP000481861">
    <property type="component" value="Unassembled WGS sequence"/>
</dbReference>
<dbReference type="OrthoDB" id="6058203at2759"/>
<protein>
    <recommendedName>
        <fullName evidence="1">F-box domain-containing protein</fullName>
    </recommendedName>
</protein>